<dbReference type="InterPro" id="IPR005467">
    <property type="entry name" value="His_kinase_dom"/>
</dbReference>
<evidence type="ECO:0000256" key="8">
    <source>
        <dbReference type="ARBA" id="ARBA00022741"/>
    </source>
</evidence>
<dbReference type="Gene3D" id="6.10.340.10">
    <property type="match status" value="1"/>
</dbReference>
<gene>
    <name evidence="17" type="ORF">G3M78_08405</name>
</gene>
<dbReference type="Gene3D" id="1.10.287.130">
    <property type="match status" value="1"/>
</dbReference>
<dbReference type="InterPro" id="IPR036097">
    <property type="entry name" value="HisK_dim/P_sf"/>
</dbReference>
<evidence type="ECO:0000256" key="6">
    <source>
        <dbReference type="ARBA" id="ARBA00022679"/>
    </source>
</evidence>
<evidence type="ECO:0000256" key="10">
    <source>
        <dbReference type="ARBA" id="ARBA00022840"/>
    </source>
</evidence>
<dbReference type="GO" id="GO:0000155">
    <property type="term" value="F:phosphorelay sensor kinase activity"/>
    <property type="evidence" value="ECO:0007669"/>
    <property type="project" value="InterPro"/>
</dbReference>
<evidence type="ECO:0000259" key="16">
    <source>
        <dbReference type="PROSITE" id="PS50885"/>
    </source>
</evidence>
<dbReference type="Gene3D" id="3.30.565.10">
    <property type="entry name" value="Histidine kinase-like ATPase, C-terminal domain"/>
    <property type="match status" value="1"/>
</dbReference>
<dbReference type="PRINTS" id="PR00344">
    <property type="entry name" value="BCTRLSENSOR"/>
</dbReference>
<keyword evidence="11 14" id="KW-1133">Transmembrane helix</keyword>
<evidence type="ECO:0000256" key="3">
    <source>
        <dbReference type="ARBA" id="ARBA00012438"/>
    </source>
</evidence>
<dbReference type="KEGG" id="nva:G3M78_08405"/>
<dbReference type="EMBL" id="CP048620">
    <property type="protein sequence ID" value="QPJ65409.1"/>
    <property type="molecule type" value="Genomic_DNA"/>
</dbReference>
<keyword evidence="9" id="KW-0418">Kinase</keyword>
<organism evidence="17 18">
    <name type="scientific">Candidatus Nitrohelix vancouverensis</name>
    <dbReference type="NCBI Taxonomy" id="2705534"/>
    <lineage>
        <taxon>Bacteria</taxon>
        <taxon>Pseudomonadati</taxon>
        <taxon>Nitrospinota/Tectimicrobiota group</taxon>
        <taxon>Nitrospinota</taxon>
        <taxon>Nitrospinia</taxon>
        <taxon>Nitrospinales</taxon>
        <taxon>Nitrospinaceae</taxon>
        <taxon>Candidatus Nitrohelix</taxon>
    </lineage>
</organism>
<feature type="domain" description="HAMP" evidence="16">
    <location>
        <begin position="355"/>
        <end position="408"/>
    </location>
</feature>
<dbReference type="EC" id="2.7.13.3" evidence="3"/>
<feature type="transmembrane region" description="Helical" evidence="14">
    <location>
        <begin position="335"/>
        <end position="358"/>
    </location>
</feature>
<evidence type="ECO:0000259" key="15">
    <source>
        <dbReference type="PROSITE" id="PS50109"/>
    </source>
</evidence>
<evidence type="ECO:0000256" key="1">
    <source>
        <dbReference type="ARBA" id="ARBA00000085"/>
    </source>
</evidence>
<dbReference type="InterPro" id="IPR003594">
    <property type="entry name" value="HATPase_dom"/>
</dbReference>
<evidence type="ECO:0000256" key="4">
    <source>
        <dbReference type="ARBA" id="ARBA00022475"/>
    </source>
</evidence>
<dbReference type="PROSITE" id="PS50109">
    <property type="entry name" value="HIS_KIN"/>
    <property type="match status" value="1"/>
</dbReference>
<dbReference type="InterPro" id="IPR004358">
    <property type="entry name" value="Sig_transdc_His_kin-like_C"/>
</dbReference>
<evidence type="ECO:0000256" key="12">
    <source>
        <dbReference type="ARBA" id="ARBA00023012"/>
    </source>
</evidence>
<dbReference type="SUPFAM" id="SSF55874">
    <property type="entry name" value="ATPase domain of HSP90 chaperone/DNA topoisomerase II/histidine kinase"/>
    <property type="match status" value="1"/>
</dbReference>
<dbReference type="CDD" id="cd16922">
    <property type="entry name" value="HATPase_EvgS-ArcB-TorS-like"/>
    <property type="match status" value="1"/>
</dbReference>
<dbReference type="InterPro" id="IPR036890">
    <property type="entry name" value="HATPase_C_sf"/>
</dbReference>
<dbReference type="SMART" id="SM00387">
    <property type="entry name" value="HATPase_c"/>
    <property type="match status" value="1"/>
</dbReference>
<dbReference type="CDD" id="cd00082">
    <property type="entry name" value="HisKA"/>
    <property type="match status" value="1"/>
</dbReference>
<dbReference type="SUPFAM" id="SSF158472">
    <property type="entry name" value="HAMP domain-like"/>
    <property type="match status" value="1"/>
</dbReference>
<reference evidence="18" key="1">
    <citation type="submission" date="2020-02" db="EMBL/GenBank/DDBJ databases">
        <title>Genomic and physiological characterization of two novel Nitrospinaceae genera.</title>
        <authorList>
            <person name="Mueller A.J."/>
            <person name="Jung M.-Y."/>
            <person name="Strachan C.R."/>
            <person name="Herbold C.W."/>
            <person name="Kirkegaard R.H."/>
            <person name="Daims H."/>
        </authorList>
    </citation>
    <scope>NUCLEOTIDE SEQUENCE [LARGE SCALE GENOMIC DNA]</scope>
</reference>
<dbReference type="InterPro" id="IPR033479">
    <property type="entry name" value="dCache_1"/>
</dbReference>
<dbReference type="Pfam" id="PF02743">
    <property type="entry name" value="dCache_1"/>
    <property type="match status" value="1"/>
</dbReference>
<feature type="domain" description="Histidine kinase" evidence="15">
    <location>
        <begin position="441"/>
        <end position="661"/>
    </location>
</feature>
<dbReference type="PANTHER" id="PTHR43711:SF26">
    <property type="entry name" value="SENSOR HISTIDINE KINASE RCSC"/>
    <property type="match status" value="1"/>
</dbReference>
<comment type="subcellular location">
    <subcellularLocation>
        <location evidence="2">Cell membrane</location>
        <topology evidence="2">Multi-pass membrane protein</topology>
    </subcellularLocation>
</comment>
<keyword evidence="12" id="KW-0902">Two-component regulatory system</keyword>
<protein>
    <recommendedName>
        <fullName evidence="3">histidine kinase</fullName>
        <ecNumber evidence="3">2.7.13.3</ecNumber>
    </recommendedName>
</protein>
<evidence type="ECO:0000313" key="18">
    <source>
        <dbReference type="Proteomes" id="UP000594464"/>
    </source>
</evidence>
<dbReference type="SMART" id="SM00388">
    <property type="entry name" value="HisKA"/>
    <property type="match status" value="1"/>
</dbReference>
<sequence length="668" mass="74598">MKIWHRLFLLLLTMLTLITLSGVVLLQSTRNALQDKIGEEIRLNTQNNLNHIIYSLSSRADEVQALARAIDLVREIQRNKVLKTNSRDHQALIDAMDRDWVENKNTPAISAILNNSISRNFNKYIKYYRKHNGYSVFNELFATNLNGEIVGAAPRTSDYYQADEDWFRAAIASPDPLFSEVIFDESSQSFAINCNIRLHDEQGSPAGVLRAGINLRNIQEMIQSSRSALDYNEVDVFLVDQKGRLLFKSNKGNEFEALDIGALKFGEALNELPPVKQLLAGNSGNSIYERDGVTYFSTHVQPSRQFLHKGLEWMMVVDINLDEVSTPVQHLQKGALLIISATLLVALILGSILVFSILGPLNAVRKASVEIASGNLNARVKTAHSNDEIGQLAESFNIMTDHIRNNTELLEKNVAIRTRELEVALKTAKASNEAKSTFLSNMSHELRTPLNAILGFGQLIEMQTQSEKDSATYEHAQFILKAGRHLLELVNELLNLSQIESGKIEINNEWVNLPQLIDYAKSTLSPLADEKNITIHTTIPAEFDGSIWTDNQRLQQILFNLISNAIKYNTPDGSVFLELKRENNSFFHILVRDTGIGIAPEHQEQIFKPFHRILDKTHTIEGTGVGLAITQKLAELLGGKLGLESGIGKGSLFTVSIPIVDPDDSTID</sequence>
<dbReference type="InterPro" id="IPR050736">
    <property type="entry name" value="Sensor_HK_Regulatory"/>
</dbReference>
<dbReference type="PROSITE" id="PS50885">
    <property type="entry name" value="HAMP"/>
    <property type="match status" value="1"/>
</dbReference>
<name>A0A7T0C2L3_9BACT</name>
<dbReference type="InterPro" id="IPR003661">
    <property type="entry name" value="HisK_dim/P_dom"/>
</dbReference>
<dbReference type="GO" id="GO:0005524">
    <property type="term" value="F:ATP binding"/>
    <property type="evidence" value="ECO:0007669"/>
    <property type="project" value="UniProtKB-KW"/>
</dbReference>
<evidence type="ECO:0000256" key="13">
    <source>
        <dbReference type="ARBA" id="ARBA00023136"/>
    </source>
</evidence>
<evidence type="ECO:0000256" key="11">
    <source>
        <dbReference type="ARBA" id="ARBA00022989"/>
    </source>
</evidence>
<keyword evidence="4" id="KW-1003">Cell membrane</keyword>
<comment type="catalytic activity">
    <reaction evidence="1">
        <text>ATP + protein L-histidine = ADP + protein N-phospho-L-histidine.</text>
        <dbReference type="EC" id="2.7.13.3"/>
    </reaction>
</comment>
<proteinExistence type="predicted"/>
<dbReference type="AlphaFoldDB" id="A0A7T0C2L3"/>
<keyword evidence="8" id="KW-0547">Nucleotide-binding</keyword>
<dbReference type="Pfam" id="PF02518">
    <property type="entry name" value="HATPase_c"/>
    <property type="match status" value="1"/>
</dbReference>
<dbReference type="SUPFAM" id="SSF47384">
    <property type="entry name" value="Homodimeric domain of signal transducing histidine kinase"/>
    <property type="match status" value="1"/>
</dbReference>
<dbReference type="PANTHER" id="PTHR43711">
    <property type="entry name" value="TWO-COMPONENT HISTIDINE KINASE"/>
    <property type="match status" value="1"/>
</dbReference>
<evidence type="ECO:0000256" key="7">
    <source>
        <dbReference type="ARBA" id="ARBA00022692"/>
    </source>
</evidence>
<evidence type="ECO:0000256" key="5">
    <source>
        <dbReference type="ARBA" id="ARBA00022553"/>
    </source>
</evidence>
<keyword evidence="7 14" id="KW-0812">Transmembrane</keyword>
<dbReference type="Pfam" id="PF00512">
    <property type="entry name" value="HisKA"/>
    <property type="match status" value="1"/>
</dbReference>
<dbReference type="SMART" id="SM00304">
    <property type="entry name" value="HAMP"/>
    <property type="match status" value="1"/>
</dbReference>
<keyword evidence="10" id="KW-0067">ATP-binding</keyword>
<accession>A0A7T0C2L3</accession>
<evidence type="ECO:0000256" key="9">
    <source>
        <dbReference type="ARBA" id="ARBA00022777"/>
    </source>
</evidence>
<dbReference type="Gene3D" id="3.30.450.20">
    <property type="entry name" value="PAS domain"/>
    <property type="match status" value="1"/>
</dbReference>
<dbReference type="InterPro" id="IPR003660">
    <property type="entry name" value="HAMP_dom"/>
</dbReference>
<keyword evidence="5" id="KW-0597">Phosphoprotein</keyword>
<dbReference type="Proteomes" id="UP000594464">
    <property type="component" value="Chromosome"/>
</dbReference>
<evidence type="ECO:0000256" key="14">
    <source>
        <dbReference type="SAM" id="Phobius"/>
    </source>
</evidence>
<dbReference type="CDD" id="cd06225">
    <property type="entry name" value="HAMP"/>
    <property type="match status" value="1"/>
</dbReference>
<evidence type="ECO:0000313" key="17">
    <source>
        <dbReference type="EMBL" id="QPJ65409.1"/>
    </source>
</evidence>
<keyword evidence="13 14" id="KW-0472">Membrane</keyword>
<dbReference type="Pfam" id="PF00672">
    <property type="entry name" value="HAMP"/>
    <property type="match status" value="1"/>
</dbReference>
<dbReference type="FunFam" id="3.30.565.10:FF:000023">
    <property type="entry name" value="PAS domain-containing sensor histidine kinase"/>
    <property type="match status" value="1"/>
</dbReference>
<keyword evidence="6" id="KW-0808">Transferase</keyword>
<evidence type="ECO:0000256" key="2">
    <source>
        <dbReference type="ARBA" id="ARBA00004651"/>
    </source>
</evidence>
<dbReference type="GO" id="GO:0005886">
    <property type="term" value="C:plasma membrane"/>
    <property type="evidence" value="ECO:0007669"/>
    <property type="project" value="UniProtKB-SubCell"/>
</dbReference>